<dbReference type="Proteomes" id="UP001595892">
    <property type="component" value="Unassembled WGS sequence"/>
</dbReference>
<evidence type="ECO:0000313" key="11">
    <source>
        <dbReference type="Proteomes" id="UP001595892"/>
    </source>
</evidence>
<dbReference type="GO" id="GO:0005524">
    <property type="term" value="F:ATP binding"/>
    <property type="evidence" value="ECO:0007669"/>
    <property type="project" value="UniProtKB-KW"/>
</dbReference>
<keyword evidence="4" id="KW-0547">Nucleotide-binding</keyword>
<dbReference type="PANTHER" id="PTHR42781">
    <property type="entry name" value="SPERMIDINE/PUTRESCINE IMPORT ATP-BINDING PROTEIN POTA"/>
    <property type="match status" value="1"/>
</dbReference>
<dbReference type="SUPFAM" id="SSF52540">
    <property type="entry name" value="P-loop containing nucleoside triphosphate hydrolases"/>
    <property type="match status" value="1"/>
</dbReference>
<name>A0ABV9NM86_9GAMM</name>
<proteinExistence type="predicted"/>
<keyword evidence="6" id="KW-0408">Iron</keyword>
<sequence>MTLSMLEIDRLQVGYPAPGGQRLVVDALSLSLAPGEIGALLGASGCGKTTVLRAVAGFEPAQAGRIVLGGRVLAETGTGLPPEARQVGMMFQDYALFPHLTVGGNVAFGLRGRPRAERRRRVAEMLELVGLADAMDAYPHELSGGQQQRAALARALAPEPRLLLLDEPFSNLDAGTREQLAGELRNLLKRTGTTVLMVTHDQAEAFAMADRIGVMDGGRILQWADARTLYQSPADRTVAAFVGRGSVLRGASVGMPGEEWVLLRPDTLVPDPAGPLQATVEGVVFRGPHWACTVRLESGEVLLVDLPDAAVPASGSVLRLRYAAEPQRGGTAATT</sequence>
<keyword evidence="1" id="KW-0813">Transport</keyword>
<dbReference type="InterPro" id="IPR017871">
    <property type="entry name" value="ABC_transporter-like_CS"/>
</dbReference>
<dbReference type="Pfam" id="PF00005">
    <property type="entry name" value="ABC_tran"/>
    <property type="match status" value="1"/>
</dbReference>
<dbReference type="Pfam" id="PF08402">
    <property type="entry name" value="TOBE_2"/>
    <property type="match status" value="1"/>
</dbReference>
<dbReference type="PROSITE" id="PS00211">
    <property type="entry name" value="ABC_TRANSPORTER_1"/>
    <property type="match status" value="1"/>
</dbReference>
<dbReference type="PANTHER" id="PTHR42781:SF4">
    <property type="entry name" value="SPERMIDINE_PUTRESCINE IMPORT ATP-BINDING PROTEIN POTA"/>
    <property type="match status" value="1"/>
</dbReference>
<evidence type="ECO:0000256" key="7">
    <source>
        <dbReference type="ARBA" id="ARBA00023065"/>
    </source>
</evidence>
<dbReference type="InterPro" id="IPR050093">
    <property type="entry name" value="ABC_SmlMolc_Importer"/>
</dbReference>
<dbReference type="SMART" id="SM00382">
    <property type="entry name" value="AAA"/>
    <property type="match status" value="1"/>
</dbReference>
<gene>
    <name evidence="10" type="ORF">ACFO3Q_08220</name>
</gene>
<evidence type="ECO:0000256" key="4">
    <source>
        <dbReference type="ARBA" id="ARBA00022741"/>
    </source>
</evidence>
<dbReference type="InterPro" id="IPR015853">
    <property type="entry name" value="ABC_transpr_FbpC"/>
</dbReference>
<dbReference type="EMBL" id="JBHSGG010000023">
    <property type="protein sequence ID" value="MFC4728150.1"/>
    <property type="molecule type" value="Genomic_DNA"/>
</dbReference>
<dbReference type="InterPro" id="IPR008995">
    <property type="entry name" value="Mo/tungstate-bd_C_term_dom"/>
</dbReference>
<dbReference type="PROSITE" id="PS50893">
    <property type="entry name" value="ABC_TRANSPORTER_2"/>
    <property type="match status" value="1"/>
</dbReference>
<keyword evidence="3" id="KW-0410">Iron transport</keyword>
<keyword evidence="5 10" id="KW-0067">ATP-binding</keyword>
<accession>A0ABV9NM86</accession>
<dbReference type="Gene3D" id="3.40.50.300">
    <property type="entry name" value="P-loop containing nucleotide triphosphate hydrolases"/>
    <property type="match status" value="1"/>
</dbReference>
<dbReference type="RefSeq" id="WP_377004172.1">
    <property type="nucleotide sequence ID" value="NZ_JBHSGG010000023.1"/>
</dbReference>
<evidence type="ECO:0000256" key="6">
    <source>
        <dbReference type="ARBA" id="ARBA00023004"/>
    </source>
</evidence>
<comment type="caution">
    <text evidence="10">The sequence shown here is derived from an EMBL/GenBank/DDBJ whole genome shotgun (WGS) entry which is preliminary data.</text>
</comment>
<keyword evidence="8" id="KW-0472">Membrane</keyword>
<dbReference type="SUPFAM" id="SSF50331">
    <property type="entry name" value="MOP-like"/>
    <property type="match status" value="1"/>
</dbReference>
<evidence type="ECO:0000313" key="10">
    <source>
        <dbReference type="EMBL" id="MFC4728150.1"/>
    </source>
</evidence>
<dbReference type="InterPro" id="IPR003593">
    <property type="entry name" value="AAA+_ATPase"/>
</dbReference>
<protein>
    <submittedName>
        <fullName evidence="10">ABC transporter ATP-binding protein</fullName>
    </submittedName>
</protein>
<dbReference type="InterPro" id="IPR013611">
    <property type="entry name" value="Transp-assoc_OB_typ2"/>
</dbReference>
<evidence type="ECO:0000256" key="3">
    <source>
        <dbReference type="ARBA" id="ARBA00022496"/>
    </source>
</evidence>
<evidence type="ECO:0000259" key="9">
    <source>
        <dbReference type="PROSITE" id="PS50893"/>
    </source>
</evidence>
<evidence type="ECO:0000256" key="5">
    <source>
        <dbReference type="ARBA" id="ARBA00022840"/>
    </source>
</evidence>
<organism evidence="10 11">
    <name type="scientific">Coralloluteibacterium thermophilum</name>
    <dbReference type="NCBI Taxonomy" id="2707049"/>
    <lineage>
        <taxon>Bacteria</taxon>
        <taxon>Pseudomonadati</taxon>
        <taxon>Pseudomonadota</taxon>
        <taxon>Gammaproteobacteria</taxon>
        <taxon>Lysobacterales</taxon>
        <taxon>Lysobacteraceae</taxon>
        <taxon>Coralloluteibacterium</taxon>
    </lineage>
</organism>
<feature type="domain" description="ABC transporter" evidence="9">
    <location>
        <begin position="3"/>
        <end position="242"/>
    </location>
</feature>
<evidence type="ECO:0000256" key="2">
    <source>
        <dbReference type="ARBA" id="ARBA00022475"/>
    </source>
</evidence>
<dbReference type="CDD" id="cd03259">
    <property type="entry name" value="ABC_Carb_Solutes_like"/>
    <property type="match status" value="1"/>
</dbReference>
<reference evidence="11" key="1">
    <citation type="journal article" date="2019" name="Int. J. Syst. Evol. Microbiol.">
        <title>The Global Catalogue of Microorganisms (GCM) 10K type strain sequencing project: providing services to taxonomists for standard genome sequencing and annotation.</title>
        <authorList>
            <consortium name="The Broad Institute Genomics Platform"/>
            <consortium name="The Broad Institute Genome Sequencing Center for Infectious Disease"/>
            <person name="Wu L."/>
            <person name="Ma J."/>
        </authorList>
    </citation>
    <scope>NUCLEOTIDE SEQUENCE [LARGE SCALE GENOMIC DNA]</scope>
    <source>
        <strain evidence="11">CGMCC 1.13574</strain>
    </source>
</reference>
<dbReference type="InterPro" id="IPR003439">
    <property type="entry name" value="ABC_transporter-like_ATP-bd"/>
</dbReference>
<evidence type="ECO:0000256" key="1">
    <source>
        <dbReference type="ARBA" id="ARBA00022448"/>
    </source>
</evidence>
<evidence type="ECO:0000256" key="8">
    <source>
        <dbReference type="ARBA" id="ARBA00023136"/>
    </source>
</evidence>
<keyword evidence="11" id="KW-1185">Reference proteome</keyword>
<dbReference type="InterPro" id="IPR027417">
    <property type="entry name" value="P-loop_NTPase"/>
</dbReference>
<keyword evidence="7" id="KW-0406">Ion transport</keyword>
<keyword evidence="2" id="KW-1003">Cell membrane</keyword>